<evidence type="ECO:0000313" key="3">
    <source>
        <dbReference type="Proteomes" id="UP000548355"/>
    </source>
</evidence>
<keyword evidence="1" id="KW-0472">Membrane</keyword>
<dbReference type="AlphaFoldDB" id="A0A7Y6RNV2"/>
<reference evidence="2 3" key="1">
    <citation type="submission" date="2020-06" db="EMBL/GenBank/DDBJ databases">
        <title>Pan-genome analysis of Streptococcus suis serotype 2 revealed genomic diversity among strains of different virulence.</title>
        <authorList>
            <person name="Guo G."/>
            <person name="Zhang W."/>
        </authorList>
    </citation>
    <scope>NUCLEOTIDE SEQUENCE [LARGE SCALE GENOMIC DNA]</scope>
    <source>
        <strain evidence="2 3">ZJ92091101</strain>
    </source>
</reference>
<feature type="transmembrane region" description="Helical" evidence="1">
    <location>
        <begin position="12"/>
        <end position="28"/>
    </location>
</feature>
<sequence length="67" mass="7754">MNELIPTLTESVILIIVSLAILILLWRYESYIELDISPQTDKVEENTTAHVQERYGAYVWLAGKKFN</sequence>
<proteinExistence type="predicted"/>
<dbReference type="Proteomes" id="UP000548355">
    <property type="component" value="Unassembled WGS sequence"/>
</dbReference>
<dbReference type="EMBL" id="JABXEU010000007">
    <property type="protein sequence ID" value="NVH36254.1"/>
    <property type="molecule type" value="Genomic_DNA"/>
</dbReference>
<comment type="caution">
    <text evidence="2">The sequence shown here is derived from an EMBL/GenBank/DDBJ whole genome shotgun (WGS) entry which is preliminary data.</text>
</comment>
<evidence type="ECO:0008006" key="4">
    <source>
        <dbReference type="Google" id="ProtNLM"/>
    </source>
</evidence>
<organism evidence="2 3">
    <name type="scientific">Streptococcus suis</name>
    <dbReference type="NCBI Taxonomy" id="1307"/>
    <lineage>
        <taxon>Bacteria</taxon>
        <taxon>Bacillati</taxon>
        <taxon>Bacillota</taxon>
        <taxon>Bacilli</taxon>
        <taxon>Lactobacillales</taxon>
        <taxon>Streptococcaceae</taxon>
        <taxon>Streptococcus</taxon>
    </lineage>
</organism>
<name>A0A7Y6RNV2_STRSU</name>
<keyword evidence="1" id="KW-0812">Transmembrane</keyword>
<accession>A0A7Y6RNV2</accession>
<keyword evidence="1" id="KW-1133">Transmembrane helix</keyword>
<dbReference type="RefSeq" id="WP_024409203.1">
    <property type="nucleotide sequence ID" value="NZ_BCCO01000027.1"/>
</dbReference>
<evidence type="ECO:0000256" key="1">
    <source>
        <dbReference type="SAM" id="Phobius"/>
    </source>
</evidence>
<gene>
    <name evidence="2" type="ORF">HU146_03120</name>
</gene>
<protein>
    <recommendedName>
        <fullName evidence="4">Phage membrane protein</fullName>
    </recommendedName>
</protein>
<evidence type="ECO:0000313" key="2">
    <source>
        <dbReference type="EMBL" id="NVH36254.1"/>
    </source>
</evidence>